<dbReference type="EMBL" id="VGLS01000279">
    <property type="protein sequence ID" value="MBM3224214.1"/>
    <property type="molecule type" value="Genomic_DNA"/>
</dbReference>
<proteinExistence type="predicted"/>
<protein>
    <submittedName>
        <fullName evidence="2">Nuclear transport factor 2 family protein</fullName>
    </submittedName>
</protein>
<reference evidence="2" key="1">
    <citation type="submission" date="2019-03" db="EMBL/GenBank/DDBJ databases">
        <title>Lake Tanganyika Metagenome-Assembled Genomes (MAGs).</title>
        <authorList>
            <person name="Tran P."/>
        </authorList>
    </citation>
    <scope>NUCLEOTIDE SEQUENCE</scope>
    <source>
        <strain evidence="2">K_DeepCast_65m_m2_066</strain>
    </source>
</reference>
<name>A0A937W2H6_UNCTE</name>
<organism evidence="2 3">
    <name type="scientific">Tectimicrobiota bacterium</name>
    <dbReference type="NCBI Taxonomy" id="2528274"/>
    <lineage>
        <taxon>Bacteria</taxon>
        <taxon>Pseudomonadati</taxon>
        <taxon>Nitrospinota/Tectimicrobiota group</taxon>
        <taxon>Candidatus Tectimicrobiota</taxon>
    </lineage>
</organism>
<comment type="caution">
    <text evidence="2">The sequence shown here is derived from an EMBL/GenBank/DDBJ whole genome shotgun (WGS) entry which is preliminary data.</text>
</comment>
<dbReference type="InterPro" id="IPR037401">
    <property type="entry name" value="SnoaL-like"/>
</dbReference>
<dbReference type="InterPro" id="IPR032710">
    <property type="entry name" value="NTF2-like_dom_sf"/>
</dbReference>
<evidence type="ECO:0000313" key="3">
    <source>
        <dbReference type="Proteomes" id="UP000712673"/>
    </source>
</evidence>
<dbReference type="Gene3D" id="3.10.450.50">
    <property type="match status" value="1"/>
</dbReference>
<dbReference type="AlphaFoldDB" id="A0A937W2H6"/>
<dbReference type="Pfam" id="PF13577">
    <property type="entry name" value="SnoaL_4"/>
    <property type="match status" value="1"/>
</dbReference>
<feature type="domain" description="SnoaL-like" evidence="1">
    <location>
        <begin position="11"/>
        <end position="134"/>
    </location>
</feature>
<sequence length="157" mass="18241">MDLEALERRIRRLEDVEAIKQLKARYAMYCDANYDADALAALFTEDAIWDGGALGRNVGREAIRQFFRGSSQRITFAVHNILSPIIEVDGDTATGTWYLLQTCTYRDGNQAIWGAAMYTDRYVREHGVWKFKHVQITSHFWTPFEEGWARTPFVQRR</sequence>
<dbReference type="SUPFAM" id="SSF54427">
    <property type="entry name" value="NTF2-like"/>
    <property type="match status" value="1"/>
</dbReference>
<gene>
    <name evidence="2" type="ORF">FJZ47_10470</name>
</gene>
<dbReference type="CDD" id="cd00531">
    <property type="entry name" value="NTF2_like"/>
    <property type="match status" value="1"/>
</dbReference>
<accession>A0A937W2H6</accession>
<dbReference type="Proteomes" id="UP000712673">
    <property type="component" value="Unassembled WGS sequence"/>
</dbReference>
<evidence type="ECO:0000313" key="2">
    <source>
        <dbReference type="EMBL" id="MBM3224214.1"/>
    </source>
</evidence>
<evidence type="ECO:0000259" key="1">
    <source>
        <dbReference type="Pfam" id="PF13577"/>
    </source>
</evidence>